<feature type="compositionally biased region" description="Polar residues" evidence="1">
    <location>
        <begin position="86"/>
        <end position="97"/>
    </location>
</feature>
<sequence>MLTIIELGFLIVIVTYVWYRGRISKISSQSVCSGLERPVDLGAWLGATSTEDDDETLDLAIPPPNTVKSNPNDHLPEPKHDVPSHPGTSSLQTLNSNGPLRSFRKNLLKDKHYVTFLPHSGVPNQLLVVWKIVHLAQLLDRVAILAGSNPPFSEFYDLDRFVQSTNIAILEWAEIKLPHHSGGLKEKLSCWGQEARNRDIAGYDIDVTYWPAPKDLFMTTRAGQVLNFAALQVLATRNHSEWLDQIAQESWGGVDEPPFRPDNQVFCIDDMYSVYPVHFMDSKLDAVQTIESLTSHDPVWDMVGKHFHFNNDVDIITYQLLQSTFEAKLGTEFDTPPPFIGVHVRRKDLVTGGGLNKITIQRYVEAVKEVRQDLENHTRWSNAVREGGLGLAVLFTTDSNEKGGLGSTEAPGMVEGRPRQVPDRADESCFDPDSWHAVERFGGWYCSILDSSILSRGVGFVGTEGSTFSYLTARRVETWSGGVTRFVTTEPTEEKDGKKRQHPRIHDKVLS</sequence>
<feature type="compositionally biased region" description="Basic and acidic residues" evidence="1">
    <location>
        <begin position="416"/>
        <end position="426"/>
    </location>
</feature>
<dbReference type="OrthoDB" id="423313at2759"/>
<feature type="region of interest" description="Disordered" evidence="1">
    <location>
        <begin position="402"/>
        <end position="426"/>
    </location>
</feature>
<evidence type="ECO:0000313" key="3">
    <source>
        <dbReference type="Proteomes" id="UP000198372"/>
    </source>
</evidence>
<feature type="region of interest" description="Disordered" evidence="1">
    <location>
        <begin position="52"/>
        <end position="97"/>
    </location>
</feature>
<feature type="region of interest" description="Disordered" evidence="1">
    <location>
        <begin position="489"/>
        <end position="511"/>
    </location>
</feature>
<accession>A0A238F294</accession>
<organism evidence="2 3">
    <name type="scientific">Microbotryum intermedium</name>
    <dbReference type="NCBI Taxonomy" id="269621"/>
    <lineage>
        <taxon>Eukaryota</taxon>
        <taxon>Fungi</taxon>
        <taxon>Dikarya</taxon>
        <taxon>Basidiomycota</taxon>
        <taxon>Pucciniomycotina</taxon>
        <taxon>Microbotryomycetes</taxon>
        <taxon>Microbotryales</taxon>
        <taxon>Microbotryaceae</taxon>
        <taxon>Microbotryum</taxon>
    </lineage>
</organism>
<reference evidence="3" key="1">
    <citation type="submission" date="2016-09" db="EMBL/GenBank/DDBJ databases">
        <authorList>
            <person name="Jeantristanb JTB J.-T."/>
            <person name="Ricardo R."/>
        </authorList>
    </citation>
    <scope>NUCLEOTIDE SEQUENCE [LARGE SCALE GENOMIC DNA]</scope>
</reference>
<dbReference type="EMBL" id="FMSP01000003">
    <property type="protein sequence ID" value="SCV68250.1"/>
    <property type="molecule type" value="Genomic_DNA"/>
</dbReference>
<proteinExistence type="predicted"/>
<dbReference type="Gene3D" id="3.40.50.11350">
    <property type="match status" value="1"/>
</dbReference>
<feature type="compositionally biased region" description="Basic and acidic residues" evidence="1">
    <location>
        <begin position="74"/>
        <end position="83"/>
    </location>
</feature>
<dbReference type="Proteomes" id="UP000198372">
    <property type="component" value="Unassembled WGS sequence"/>
</dbReference>
<dbReference type="STRING" id="269621.A0A238F294"/>
<evidence type="ECO:0000313" key="2">
    <source>
        <dbReference type="EMBL" id="SCV68250.1"/>
    </source>
</evidence>
<gene>
    <name evidence="2" type="ORF">BQ2448_371</name>
</gene>
<protein>
    <submittedName>
        <fullName evidence="2">BQ2448_371 protein</fullName>
    </submittedName>
</protein>
<dbReference type="AlphaFoldDB" id="A0A238F294"/>
<keyword evidence="3" id="KW-1185">Reference proteome</keyword>
<evidence type="ECO:0000256" key="1">
    <source>
        <dbReference type="SAM" id="MobiDB-lite"/>
    </source>
</evidence>
<name>A0A238F294_9BASI</name>